<feature type="chain" id="PRO_5026866161" evidence="2">
    <location>
        <begin position="27"/>
        <end position="261"/>
    </location>
</feature>
<keyword evidence="3" id="KW-1185">Reference proteome</keyword>
<evidence type="ECO:0000256" key="1">
    <source>
        <dbReference type="SAM" id="MobiDB-lite"/>
    </source>
</evidence>
<feature type="region of interest" description="Disordered" evidence="1">
    <location>
        <begin position="101"/>
        <end position="123"/>
    </location>
</feature>
<organism evidence="3 4">
    <name type="scientific">Pipra filicauda</name>
    <name type="common">Wire-tailed manakin</name>
    <dbReference type="NCBI Taxonomy" id="649802"/>
    <lineage>
        <taxon>Eukaryota</taxon>
        <taxon>Metazoa</taxon>
        <taxon>Chordata</taxon>
        <taxon>Craniata</taxon>
        <taxon>Vertebrata</taxon>
        <taxon>Euteleostomi</taxon>
        <taxon>Archelosauria</taxon>
        <taxon>Archosauria</taxon>
        <taxon>Dinosauria</taxon>
        <taxon>Saurischia</taxon>
        <taxon>Theropoda</taxon>
        <taxon>Coelurosauria</taxon>
        <taxon>Aves</taxon>
        <taxon>Neognathae</taxon>
        <taxon>Neoaves</taxon>
        <taxon>Telluraves</taxon>
        <taxon>Australaves</taxon>
        <taxon>Passeriformes</taxon>
        <taxon>Pipridae</taxon>
        <taxon>Pipra</taxon>
    </lineage>
</organism>
<dbReference type="Proteomes" id="UP000504627">
    <property type="component" value="Unplaced"/>
</dbReference>
<protein>
    <submittedName>
        <fullName evidence="4">Uncharacterized protein LOC113990481</fullName>
    </submittedName>
</protein>
<dbReference type="RefSeq" id="XP_027581775.1">
    <property type="nucleotide sequence ID" value="XM_027725974.2"/>
</dbReference>
<evidence type="ECO:0000313" key="3">
    <source>
        <dbReference type="Proteomes" id="UP000504627"/>
    </source>
</evidence>
<feature type="signal peptide" evidence="2">
    <location>
        <begin position="1"/>
        <end position="26"/>
    </location>
</feature>
<reference evidence="4" key="1">
    <citation type="submission" date="2025-08" db="UniProtKB">
        <authorList>
            <consortium name="RefSeq"/>
        </authorList>
    </citation>
    <scope>IDENTIFICATION</scope>
    <source>
        <tissue evidence="4">Muscle</tissue>
    </source>
</reference>
<keyword evidence="2" id="KW-0732">Signal</keyword>
<proteinExistence type="predicted"/>
<dbReference type="AlphaFoldDB" id="A0A6J2H2L0"/>
<dbReference type="GeneID" id="113990481"/>
<accession>A0A6J2H2L0</accession>
<dbReference type="InParanoid" id="A0A6J2H2L0"/>
<sequence>MVLRKITAPAMAELLLATSTVEWCSAGHRQGTNTALPQQCSQWLRRVFLCTARSVGRVFQGPPAAVTLQNPTAEDWAVARVPRSQPAEAIFKQTLGRERQVLQHPSSGHPSLPSPPEGAARRAGTALLTHRTTSSFPIPPPASCQVPPCARELPGVGGAGPQCGRAAMAAVPPPPPRGRSSAVIKELPVGLASAAAAVPPRLLRAEGAEQRDKSASALSQLSLCSAGAAAAAALPPKQPLRCGHQGVQTPHTLKRAVIQPS</sequence>
<gene>
    <name evidence="4" type="primary">LOC113990481</name>
</gene>
<name>A0A6J2H2L0_9PASS</name>
<evidence type="ECO:0000313" key="4">
    <source>
        <dbReference type="RefSeq" id="XP_027581775.1"/>
    </source>
</evidence>
<evidence type="ECO:0000256" key="2">
    <source>
        <dbReference type="SAM" id="SignalP"/>
    </source>
</evidence>